<keyword evidence="1" id="KW-0472">Membrane</keyword>
<name>A0A2T9WU19_NANST</name>
<gene>
    <name evidence="2" type="ORF">DDW05_01230</name>
</gene>
<comment type="caution">
    <text evidence="2">The sequence shown here is derived from an EMBL/GenBank/DDBJ whole genome shotgun (WGS) entry which is preliminary data.</text>
</comment>
<feature type="transmembrane region" description="Helical" evidence="1">
    <location>
        <begin position="6"/>
        <end position="35"/>
    </location>
</feature>
<dbReference type="AlphaFoldDB" id="A0A2T9WU19"/>
<feature type="transmembrane region" description="Helical" evidence="1">
    <location>
        <begin position="80"/>
        <end position="100"/>
    </location>
</feature>
<keyword evidence="1" id="KW-1133">Transmembrane helix</keyword>
<reference evidence="2 3" key="1">
    <citation type="journal article" date="2015" name="Appl. Environ. Microbiol.">
        <title>Nanoarchaeota, Their Sulfolobales Host, and Nanoarchaeota Virus Distribution across Yellowstone National Park Hot Springs.</title>
        <authorList>
            <person name="Munson-McGee J.H."/>
            <person name="Field E.K."/>
            <person name="Bateson M."/>
            <person name="Rooney C."/>
            <person name="Stepanauskas R."/>
            <person name="Young M.J."/>
        </authorList>
    </citation>
    <scope>NUCLEOTIDE SEQUENCE [LARGE SCALE GENOMIC DNA]</scope>
    <source>
        <strain evidence="2">SCGC AB-777_O03</strain>
    </source>
</reference>
<dbReference type="EMBL" id="QEFH01000007">
    <property type="protein sequence ID" value="PVU71325.1"/>
    <property type="molecule type" value="Genomic_DNA"/>
</dbReference>
<evidence type="ECO:0000313" key="2">
    <source>
        <dbReference type="EMBL" id="PVU71325.1"/>
    </source>
</evidence>
<evidence type="ECO:0000256" key="1">
    <source>
        <dbReference type="SAM" id="Phobius"/>
    </source>
</evidence>
<proteinExistence type="predicted"/>
<feature type="transmembrane region" description="Helical" evidence="1">
    <location>
        <begin position="47"/>
        <end position="68"/>
    </location>
</feature>
<keyword evidence="1" id="KW-0812">Transmembrane</keyword>
<evidence type="ECO:0000313" key="3">
    <source>
        <dbReference type="Proteomes" id="UP000245908"/>
    </source>
</evidence>
<organism evidence="2 3">
    <name type="scientific">Nanobsidianus stetteri</name>
    <dbReference type="NCBI Taxonomy" id="1294122"/>
    <lineage>
        <taxon>Archaea</taxon>
        <taxon>Nanobdellota</taxon>
        <taxon>Candidatus Nanoarchaeia</taxon>
        <taxon>Nanoarchaeales</taxon>
        <taxon>Nanopusillaceae</taxon>
        <taxon>Candidatus Nanobsidianus</taxon>
    </lineage>
</organism>
<sequence length="111" mass="12259">MDWRKVVLVSVFSVLVSFLSGIGMAIALSLLIYMLVKGMDKCILSNLGLVLEFAGLLIYIMGTLLQPLYSNFQSIMQTGVYLLIGGLVLLLIGMLVVMLVKNKVKENIYEV</sequence>
<accession>A0A2T9WU19</accession>
<protein>
    <submittedName>
        <fullName evidence="2">Uncharacterized protein</fullName>
    </submittedName>
</protein>
<dbReference type="Proteomes" id="UP000245908">
    <property type="component" value="Unassembled WGS sequence"/>
</dbReference>